<feature type="compositionally biased region" description="Polar residues" evidence="5">
    <location>
        <begin position="92"/>
        <end position="109"/>
    </location>
</feature>
<dbReference type="EMBL" id="CM017324">
    <property type="protein sequence ID" value="KAE8036949.1"/>
    <property type="molecule type" value="Genomic_DNA"/>
</dbReference>
<dbReference type="Proteomes" id="UP000327013">
    <property type="component" value="Chromosome 4"/>
</dbReference>
<comment type="subcellular location">
    <subcellularLocation>
        <location evidence="2">Cytoplasm</location>
    </subcellularLocation>
    <subcellularLocation>
        <location evidence="1">Nucleus</location>
    </subcellularLocation>
</comment>
<accession>A0A660KRU6</accession>
<dbReference type="GO" id="GO:0005634">
    <property type="term" value="C:nucleus"/>
    <property type="evidence" value="ECO:0007669"/>
    <property type="project" value="UniProtKB-SubCell"/>
</dbReference>
<evidence type="ECO:0000256" key="2">
    <source>
        <dbReference type="ARBA" id="ARBA00004496"/>
    </source>
</evidence>
<name>A0A660KRU6_9ROSI</name>
<dbReference type="InterPro" id="IPR044159">
    <property type="entry name" value="IQM"/>
</dbReference>
<dbReference type="PANTHER" id="PTHR31250:SF14">
    <property type="entry name" value="IQ DOMAIN-CONTAINING PROTEIN IQM2"/>
    <property type="match status" value="1"/>
</dbReference>
<protein>
    <recommendedName>
        <fullName evidence="8">IQ domain-containing protein IQM2-like</fullName>
    </recommendedName>
</protein>
<evidence type="ECO:0000256" key="5">
    <source>
        <dbReference type="SAM" id="MobiDB-lite"/>
    </source>
</evidence>
<evidence type="ECO:0000256" key="3">
    <source>
        <dbReference type="ARBA" id="ARBA00022490"/>
    </source>
</evidence>
<reference evidence="6 7" key="1">
    <citation type="submission" date="2019-06" db="EMBL/GenBank/DDBJ databases">
        <title>A chromosomal-level reference genome of Carpinus fangiana (Coryloideae, Betulaceae).</title>
        <authorList>
            <person name="Yang X."/>
            <person name="Wang Z."/>
            <person name="Zhang L."/>
            <person name="Hao G."/>
            <person name="Liu J."/>
            <person name="Yang Y."/>
        </authorList>
    </citation>
    <scope>NUCLEOTIDE SEQUENCE [LARGE SCALE GENOMIC DNA]</scope>
    <source>
        <strain evidence="6">Cfa_2016G</strain>
        <tissue evidence="6">Leaf</tissue>
    </source>
</reference>
<evidence type="ECO:0000256" key="4">
    <source>
        <dbReference type="ARBA" id="ARBA00023242"/>
    </source>
</evidence>
<feature type="region of interest" description="Disordered" evidence="5">
    <location>
        <begin position="485"/>
        <end position="506"/>
    </location>
</feature>
<dbReference type="PANTHER" id="PTHR31250">
    <property type="entry name" value="IQ DOMAIN-CONTAINING PROTEIN IQM3"/>
    <property type="match status" value="1"/>
</dbReference>
<sequence length="666" mass="74958">MGILFSCPFAEYSDVESGLESIIVKSISFGDDDAKTLVRSIGFKSQDSETTVPKSSGSEKMMIEASVSFKNRKLEKMVSVKAPSLDKENHTPLASNSQQSKLMDNQSPGSDGGLVNIQSLPILDPAHPQHGAALKLQKVYKSFRTRRKLADCAVLVEQSWWKLLDFAELKRSSISFFDIEKHETAISRWSRARTRAAKVGKGLSKNDRAQKLALQHWLEAIDPRHRYGHNLHFYYVKWLHSQSIEPFFYWLDIGEGKEINIVEKCPRSKLQQQCIKYLGPMERLAYEVVVEDGMFLYKQSRELLHTTGEPNGAKWIFVLSTSMSLYVGKKKKGTFQHSSFLAGGATSAAGRLVIENGILKAVWPHSGHYQPTEENFKDFISFLKENKVDLRDVKMSPIDDEDELFSKQGSSVHHRTNSSEEDLTQKLSGSETEEANAEDLTPEKIDSMEEETTAEPMSSRLSSLSGKLANLEIPKRHELYETLESEKQDVGPHRDSLLPESPVDGYETADEGFTAEKDYMVRKQKSFNEQHEESEVEIIPEESILKRINSHKGLLSYQLGKQLSCKWTTGAGPRIGCVRDYPSELQCRALEQVNLSPRSTARCRSCFAPRFISGLTPSSPGREMAASIVSPPLEKESFFRRIDQHSRTKSSPLIRGTSVPSIPDVL</sequence>
<evidence type="ECO:0000313" key="6">
    <source>
        <dbReference type="EMBL" id="KAE8036949.1"/>
    </source>
</evidence>
<evidence type="ECO:0008006" key="8">
    <source>
        <dbReference type="Google" id="ProtNLM"/>
    </source>
</evidence>
<evidence type="ECO:0000313" key="7">
    <source>
        <dbReference type="Proteomes" id="UP000327013"/>
    </source>
</evidence>
<evidence type="ECO:0000256" key="1">
    <source>
        <dbReference type="ARBA" id="ARBA00004123"/>
    </source>
</evidence>
<gene>
    <name evidence="6" type="ORF">FH972_009580</name>
</gene>
<keyword evidence="3" id="KW-0963">Cytoplasm</keyword>
<dbReference type="OrthoDB" id="7344096at2759"/>
<dbReference type="GO" id="GO:0005737">
    <property type="term" value="C:cytoplasm"/>
    <property type="evidence" value="ECO:0007669"/>
    <property type="project" value="UniProtKB-SubCell"/>
</dbReference>
<feature type="region of interest" description="Disordered" evidence="5">
    <location>
        <begin position="401"/>
        <end position="463"/>
    </location>
</feature>
<dbReference type="AlphaFoldDB" id="A0A660KRU6"/>
<feature type="region of interest" description="Disordered" evidence="5">
    <location>
        <begin position="644"/>
        <end position="666"/>
    </location>
</feature>
<organism evidence="6 7">
    <name type="scientific">Carpinus fangiana</name>
    <dbReference type="NCBI Taxonomy" id="176857"/>
    <lineage>
        <taxon>Eukaryota</taxon>
        <taxon>Viridiplantae</taxon>
        <taxon>Streptophyta</taxon>
        <taxon>Embryophyta</taxon>
        <taxon>Tracheophyta</taxon>
        <taxon>Spermatophyta</taxon>
        <taxon>Magnoliopsida</taxon>
        <taxon>eudicotyledons</taxon>
        <taxon>Gunneridae</taxon>
        <taxon>Pentapetalae</taxon>
        <taxon>rosids</taxon>
        <taxon>fabids</taxon>
        <taxon>Fagales</taxon>
        <taxon>Betulaceae</taxon>
        <taxon>Carpinus</taxon>
    </lineage>
</organism>
<feature type="compositionally biased region" description="Basic and acidic residues" evidence="5">
    <location>
        <begin position="485"/>
        <end position="497"/>
    </location>
</feature>
<feature type="region of interest" description="Disordered" evidence="5">
    <location>
        <begin position="85"/>
        <end position="110"/>
    </location>
</feature>
<proteinExistence type="predicted"/>
<keyword evidence="7" id="KW-1185">Reference proteome</keyword>
<keyword evidence="4" id="KW-0539">Nucleus</keyword>